<gene>
    <name evidence="1" type="ORF">ACFQ4R_00475</name>
</gene>
<protein>
    <submittedName>
        <fullName evidence="1">DUF2922 domain-containing protein</fullName>
    </submittedName>
</protein>
<dbReference type="InterPro" id="IPR021321">
    <property type="entry name" value="DUF2922"/>
</dbReference>
<comment type="caution">
    <text evidence="1">The sequence shown here is derived from an EMBL/GenBank/DDBJ whole genome shotgun (WGS) entry which is preliminary data.</text>
</comment>
<name>A0ABW4BKY8_9LACO</name>
<accession>A0ABW4BKY8</accession>
<evidence type="ECO:0000313" key="1">
    <source>
        <dbReference type="EMBL" id="MFD1410107.1"/>
    </source>
</evidence>
<organism evidence="1 2">
    <name type="scientific">Lapidilactobacillus gannanensis</name>
    <dbReference type="NCBI Taxonomy" id="2486002"/>
    <lineage>
        <taxon>Bacteria</taxon>
        <taxon>Bacillati</taxon>
        <taxon>Bacillota</taxon>
        <taxon>Bacilli</taxon>
        <taxon>Lactobacillales</taxon>
        <taxon>Lactobacillaceae</taxon>
        <taxon>Lapidilactobacillus</taxon>
    </lineage>
</organism>
<evidence type="ECO:0000313" key="2">
    <source>
        <dbReference type="Proteomes" id="UP001597191"/>
    </source>
</evidence>
<sequence>MKQLQLQYQTSNQKKRTMTVNNVNQELDAATVREQMAAISASKLFQQDDEEIYHEPLAANYVERIVTPIFSAKSSEDEK</sequence>
<proteinExistence type="predicted"/>
<keyword evidence="2" id="KW-1185">Reference proteome</keyword>
<dbReference type="Proteomes" id="UP001597191">
    <property type="component" value="Unassembled WGS sequence"/>
</dbReference>
<dbReference type="Pfam" id="PF11148">
    <property type="entry name" value="DUF2922"/>
    <property type="match status" value="1"/>
</dbReference>
<reference evidence="2" key="1">
    <citation type="journal article" date="2019" name="Int. J. Syst. Evol. Microbiol.">
        <title>The Global Catalogue of Microorganisms (GCM) 10K type strain sequencing project: providing services to taxonomists for standard genome sequencing and annotation.</title>
        <authorList>
            <consortium name="The Broad Institute Genomics Platform"/>
            <consortium name="The Broad Institute Genome Sequencing Center for Infectious Disease"/>
            <person name="Wu L."/>
            <person name="Ma J."/>
        </authorList>
    </citation>
    <scope>NUCLEOTIDE SEQUENCE [LARGE SCALE GENOMIC DNA]</scope>
    <source>
        <strain evidence="2">CCM 8937</strain>
    </source>
</reference>
<dbReference type="EMBL" id="JBHTOH010000007">
    <property type="protein sequence ID" value="MFD1410107.1"/>
    <property type="molecule type" value="Genomic_DNA"/>
</dbReference>
<dbReference type="RefSeq" id="WP_125650962.1">
    <property type="nucleotide sequence ID" value="NZ_JBHTOH010000007.1"/>
</dbReference>